<dbReference type="SMART" id="SM00910">
    <property type="entry name" value="HIRAN"/>
    <property type="match status" value="1"/>
</dbReference>
<reference evidence="4 5" key="1">
    <citation type="submission" date="2019-03" db="EMBL/GenBank/DDBJ databases">
        <title>Complete genome sequence of Paenisporosarcina antarctica CGMCC 1.6503T.</title>
        <authorList>
            <person name="Rong J.-C."/>
            <person name="Chi N.-Y."/>
            <person name="Zhang Q.-F."/>
        </authorList>
    </citation>
    <scope>NUCLEOTIDE SEQUENCE [LARGE SCALE GENOMIC DNA]</scope>
    <source>
        <strain evidence="4 5">CGMCC 1.6503</strain>
    </source>
</reference>
<evidence type="ECO:0000256" key="1">
    <source>
        <dbReference type="ARBA" id="ARBA00022723"/>
    </source>
</evidence>
<dbReference type="KEGG" id="panc:E2636_17080"/>
<evidence type="ECO:0000313" key="5">
    <source>
        <dbReference type="Proteomes" id="UP000294292"/>
    </source>
</evidence>
<feature type="domain" description="HIRAN" evidence="3">
    <location>
        <begin position="135"/>
        <end position="235"/>
    </location>
</feature>
<accession>A0A4V1ANH0</accession>
<dbReference type="InterPro" id="IPR014905">
    <property type="entry name" value="HIRAN"/>
</dbReference>
<dbReference type="GO" id="GO:0003676">
    <property type="term" value="F:nucleic acid binding"/>
    <property type="evidence" value="ECO:0007669"/>
    <property type="project" value="InterPro"/>
</dbReference>
<gene>
    <name evidence="4" type="ORF">E2636_17080</name>
</gene>
<evidence type="ECO:0000259" key="3">
    <source>
        <dbReference type="SMART" id="SM00910"/>
    </source>
</evidence>
<dbReference type="EMBL" id="CP038015">
    <property type="protein sequence ID" value="QBP42745.1"/>
    <property type="molecule type" value="Genomic_DNA"/>
</dbReference>
<dbReference type="AlphaFoldDB" id="A0A4V1ANH0"/>
<keyword evidence="2" id="KW-0378">Hydrolase</keyword>
<name>A0A4V1ANH0_9BACL</name>
<dbReference type="GO" id="GO:0016818">
    <property type="term" value="F:hydrolase activity, acting on acid anhydrides, in phosphorus-containing anhydrides"/>
    <property type="evidence" value="ECO:0007669"/>
    <property type="project" value="InterPro"/>
</dbReference>
<dbReference type="Proteomes" id="UP000294292">
    <property type="component" value="Chromosome"/>
</dbReference>
<proteinExistence type="predicted"/>
<sequence length="256" mass="29977">MLRMDEIKSLLVLWQSKTNLLYYHVGTLFFYGEVYTFQYTHHQDAHRNVGEARRNGYRLHPAFPELEIEYTSTNLFSAFDRRIPSSDRVDFKEIIKNLGLSEQADLMDILRETRGMLAGDNYSFEQPIRLYEDRHLKTGFYINGMRHRELPSTWPLLIQKDKNLRFIIEEKNHKDPHAIRIENESGLHLGYVPGVYAEAIKSLIQQNILLRISITDIRPQSAPQWWVSLSIKADLIDDQIDFVNKTQLNGLIQNSA</sequence>
<dbReference type="GO" id="GO:0008270">
    <property type="term" value="F:zinc ion binding"/>
    <property type="evidence" value="ECO:0007669"/>
    <property type="project" value="InterPro"/>
</dbReference>
<organism evidence="4 5">
    <name type="scientific">Paenisporosarcina antarctica</name>
    <dbReference type="NCBI Taxonomy" id="417367"/>
    <lineage>
        <taxon>Bacteria</taxon>
        <taxon>Bacillati</taxon>
        <taxon>Bacillota</taxon>
        <taxon>Bacilli</taxon>
        <taxon>Bacillales</taxon>
        <taxon>Caryophanaceae</taxon>
        <taxon>Paenisporosarcina</taxon>
    </lineage>
</organism>
<protein>
    <recommendedName>
        <fullName evidence="3">HIRAN domain-containing protein</fullName>
    </recommendedName>
</protein>
<dbReference type="Gene3D" id="3.30.70.2330">
    <property type="match status" value="1"/>
</dbReference>
<evidence type="ECO:0000313" key="4">
    <source>
        <dbReference type="EMBL" id="QBP42745.1"/>
    </source>
</evidence>
<keyword evidence="5" id="KW-1185">Reference proteome</keyword>
<keyword evidence="1" id="KW-0479">Metal-binding</keyword>
<dbReference type="Pfam" id="PF08797">
    <property type="entry name" value="HIRAN"/>
    <property type="match status" value="1"/>
</dbReference>
<evidence type="ECO:0000256" key="2">
    <source>
        <dbReference type="ARBA" id="ARBA00022801"/>
    </source>
</evidence>
<dbReference type="OrthoDB" id="46144at2"/>